<sequence>MMKRNRDKHSRPPTVWIDESTFHQTQLDSKSTATADMNASPSQMRNATAIALGSKKPRPNPPDARIPHLNQNPFDIFEPVAALQDRSLVFARHRANRGTLVHIQQLEQQMAPATALLELMGHICHPSFPKLLQYYHHDTSSMLVWEPTEVSVDHILASSCSITADEIVSIVRPVLEGIQYLRELGRALATLGPDTILLTQSGDVKIRGAESSCQISQSEMNSATMKLCALADIVTKLMLKNRTYGWEQKIQNLPRQLESASIEELLQNEIFTRTSSEGELKLLVSIANKTAYHGIKTYYARC</sequence>
<dbReference type="InterPro" id="IPR011009">
    <property type="entry name" value="Kinase-like_dom_sf"/>
</dbReference>
<gene>
    <name evidence="1" type="ORF">N7494_005303</name>
</gene>
<evidence type="ECO:0000313" key="2">
    <source>
        <dbReference type="Proteomes" id="UP001220324"/>
    </source>
</evidence>
<evidence type="ECO:0000313" key="1">
    <source>
        <dbReference type="EMBL" id="KAJ5544024.1"/>
    </source>
</evidence>
<keyword evidence="2" id="KW-1185">Reference proteome</keyword>
<dbReference type="Proteomes" id="UP001220324">
    <property type="component" value="Unassembled WGS sequence"/>
</dbReference>
<dbReference type="Gene3D" id="1.10.510.10">
    <property type="entry name" value="Transferase(Phosphotransferase) domain 1"/>
    <property type="match status" value="1"/>
</dbReference>
<accession>A0AAD6GGW7</accession>
<organism evidence="1 2">
    <name type="scientific">Penicillium frequentans</name>
    <dbReference type="NCBI Taxonomy" id="3151616"/>
    <lineage>
        <taxon>Eukaryota</taxon>
        <taxon>Fungi</taxon>
        <taxon>Dikarya</taxon>
        <taxon>Ascomycota</taxon>
        <taxon>Pezizomycotina</taxon>
        <taxon>Eurotiomycetes</taxon>
        <taxon>Eurotiomycetidae</taxon>
        <taxon>Eurotiales</taxon>
        <taxon>Aspergillaceae</taxon>
        <taxon>Penicillium</taxon>
    </lineage>
</organism>
<dbReference type="SUPFAM" id="SSF56112">
    <property type="entry name" value="Protein kinase-like (PK-like)"/>
    <property type="match status" value="1"/>
</dbReference>
<dbReference type="EMBL" id="JAQIZZ010000004">
    <property type="protein sequence ID" value="KAJ5544024.1"/>
    <property type="molecule type" value="Genomic_DNA"/>
</dbReference>
<protein>
    <recommendedName>
        <fullName evidence="3">Protein kinase domain-containing protein</fullName>
    </recommendedName>
</protein>
<evidence type="ECO:0008006" key="3">
    <source>
        <dbReference type="Google" id="ProtNLM"/>
    </source>
</evidence>
<reference evidence="1 2" key="1">
    <citation type="journal article" date="2023" name="IMA Fungus">
        <title>Comparative genomic study of the Penicillium genus elucidates a diverse pangenome and 15 lateral gene transfer events.</title>
        <authorList>
            <person name="Petersen C."/>
            <person name="Sorensen T."/>
            <person name="Nielsen M.R."/>
            <person name="Sondergaard T.E."/>
            <person name="Sorensen J.L."/>
            <person name="Fitzpatrick D.A."/>
            <person name="Frisvad J.C."/>
            <person name="Nielsen K.L."/>
        </authorList>
    </citation>
    <scope>NUCLEOTIDE SEQUENCE [LARGE SCALE GENOMIC DNA]</scope>
    <source>
        <strain evidence="1 2">IBT 35679</strain>
    </source>
</reference>
<proteinExistence type="predicted"/>
<comment type="caution">
    <text evidence="1">The sequence shown here is derived from an EMBL/GenBank/DDBJ whole genome shotgun (WGS) entry which is preliminary data.</text>
</comment>
<dbReference type="AlphaFoldDB" id="A0AAD6GGW7"/>
<name>A0AAD6GGW7_9EURO</name>